<evidence type="ECO:0000256" key="1">
    <source>
        <dbReference type="ARBA" id="ARBA00023125"/>
    </source>
</evidence>
<organism evidence="4 5">
    <name type="scientific">Aliidiomarina soli</name>
    <dbReference type="NCBI Taxonomy" id="1928574"/>
    <lineage>
        <taxon>Bacteria</taxon>
        <taxon>Pseudomonadati</taxon>
        <taxon>Pseudomonadota</taxon>
        <taxon>Gammaproteobacteria</taxon>
        <taxon>Alteromonadales</taxon>
        <taxon>Idiomarinaceae</taxon>
        <taxon>Aliidiomarina</taxon>
    </lineage>
</organism>
<dbReference type="Gene3D" id="1.10.357.10">
    <property type="entry name" value="Tetracycline Repressor, domain 2"/>
    <property type="match status" value="1"/>
</dbReference>
<dbReference type="PANTHER" id="PTHR30055:SF226">
    <property type="entry name" value="HTH-TYPE TRANSCRIPTIONAL REGULATOR PKSA"/>
    <property type="match status" value="1"/>
</dbReference>
<dbReference type="InterPro" id="IPR009057">
    <property type="entry name" value="Homeodomain-like_sf"/>
</dbReference>
<dbReference type="GO" id="GO:0003700">
    <property type="term" value="F:DNA-binding transcription factor activity"/>
    <property type="evidence" value="ECO:0007669"/>
    <property type="project" value="TreeGrafter"/>
</dbReference>
<evidence type="ECO:0000256" key="2">
    <source>
        <dbReference type="PROSITE-ProRule" id="PRU00335"/>
    </source>
</evidence>
<dbReference type="InterPro" id="IPR050109">
    <property type="entry name" value="HTH-type_TetR-like_transc_reg"/>
</dbReference>
<feature type="domain" description="HTH tetR-type" evidence="3">
    <location>
        <begin position="14"/>
        <end position="74"/>
    </location>
</feature>
<dbReference type="Pfam" id="PF00440">
    <property type="entry name" value="TetR_N"/>
    <property type="match status" value="1"/>
</dbReference>
<dbReference type="EMBL" id="PIPO01000003">
    <property type="protein sequence ID" value="RUO33343.1"/>
    <property type="molecule type" value="Genomic_DNA"/>
</dbReference>
<dbReference type="PROSITE" id="PS50977">
    <property type="entry name" value="HTH_TETR_2"/>
    <property type="match status" value="1"/>
</dbReference>
<keyword evidence="1 2" id="KW-0238">DNA-binding</keyword>
<name>A0A432WHW1_9GAMM</name>
<gene>
    <name evidence="4" type="ORF">CWE14_09025</name>
</gene>
<dbReference type="SUPFAM" id="SSF48498">
    <property type="entry name" value="Tetracyclin repressor-like, C-terminal domain"/>
    <property type="match status" value="1"/>
</dbReference>
<dbReference type="GO" id="GO:0000976">
    <property type="term" value="F:transcription cis-regulatory region binding"/>
    <property type="evidence" value="ECO:0007669"/>
    <property type="project" value="TreeGrafter"/>
</dbReference>
<dbReference type="PRINTS" id="PR00455">
    <property type="entry name" value="HTHTETR"/>
</dbReference>
<protein>
    <submittedName>
        <fullName evidence="4">TetR/AcrR family transcriptional regulator</fullName>
    </submittedName>
</protein>
<sequence>MAYRETAKVRDRKALTEQRILQASHELVAEAGFAALQMNQVAQRAGIATGSLYRYFANKETLAAEVFRQATEIEVDHVRRCLQQADSCALSRLEHALQTFAERALKAPKLAWALIAEPVDPAVDQQRLHYRLQYANLFACAVQQAIDDQLIPQQDPMLSSTAMVGAIAEALIGPLAQQAQDPTHAITHTITQFCVRGLAPFRYSVTGASL</sequence>
<proteinExistence type="predicted"/>
<dbReference type="PANTHER" id="PTHR30055">
    <property type="entry name" value="HTH-TYPE TRANSCRIPTIONAL REGULATOR RUTR"/>
    <property type="match status" value="1"/>
</dbReference>
<evidence type="ECO:0000313" key="5">
    <source>
        <dbReference type="Proteomes" id="UP000287823"/>
    </source>
</evidence>
<dbReference type="InterPro" id="IPR001647">
    <property type="entry name" value="HTH_TetR"/>
</dbReference>
<evidence type="ECO:0000313" key="4">
    <source>
        <dbReference type="EMBL" id="RUO33343.1"/>
    </source>
</evidence>
<dbReference type="Proteomes" id="UP000287823">
    <property type="component" value="Unassembled WGS sequence"/>
</dbReference>
<evidence type="ECO:0000259" key="3">
    <source>
        <dbReference type="PROSITE" id="PS50977"/>
    </source>
</evidence>
<dbReference type="InterPro" id="IPR036271">
    <property type="entry name" value="Tet_transcr_reg_TetR-rel_C_sf"/>
</dbReference>
<dbReference type="AlphaFoldDB" id="A0A432WHW1"/>
<comment type="caution">
    <text evidence="4">The sequence shown here is derived from an EMBL/GenBank/DDBJ whole genome shotgun (WGS) entry which is preliminary data.</text>
</comment>
<accession>A0A432WHW1</accession>
<dbReference type="Gene3D" id="1.10.10.60">
    <property type="entry name" value="Homeodomain-like"/>
    <property type="match status" value="1"/>
</dbReference>
<keyword evidence="5" id="KW-1185">Reference proteome</keyword>
<reference evidence="4 5" key="1">
    <citation type="journal article" date="2011" name="Front. Microbiol.">
        <title>Genomic signatures of strain selection and enhancement in Bacillus atrophaeus var. globigii, a historical biowarfare simulant.</title>
        <authorList>
            <person name="Gibbons H.S."/>
            <person name="Broomall S.M."/>
            <person name="McNew L.A."/>
            <person name="Daligault H."/>
            <person name="Chapman C."/>
            <person name="Bruce D."/>
            <person name="Karavis M."/>
            <person name="Krepps M."/>
            <person name="McGregor P.A."/>
            <person name="Hong C."/>
            <person name="Park K.H."/>
            <person name="Akmal A."/>
            <person name="Feldman A."/>
            <person name="Lin J.S."/>
            <person name="Chang W.E."/>
            <person name="Higgs B.W."/>
            <person name="Demirev P."/>
            <person name="Lindquist J."/>
            <person name="Liem A."/>
            <person name="Fochler E."/>
            <person name="Read T.D."/>
            <person name="Tapia R."/>
            <person name="Johnson S."/>
            <person name="Bishop-Lilly K.A."/>
            <person name="Detter C."/>
            <person name="Han C."/>
            <person name="Sozhamannan S."/>
            <person name="Rosenzweig C.N."/>
            <person name="Skowronski E.W."/>
        </authorList>
    </citation>
    <scope>NUCLEOTIDE SEQUENCE [LARGE SCALE GENOMIC DNA]</scope>
    <source>
        <strain evidence="4 5">Y4G10-17</strain>
    </source>
</reference>
<dbReference type="RefSeq" id="WP_126799051.1">
    <property type="nucleotide sequence ID" value="NZ_PIPO01000003.1"/>
</dbReference>
<feature type="DNA-binding region" description="H-T-H motif" evidence="2">
    <location>
        <begin position="37"/>
        <end position="56"/>
    </location>
</feature>
<dbReference type="SUPFAM" id="SSF46689">
    <property type="entry name" value="Homeodomain-like"/>
    <property type="match status" value="1"/>
</dbReference>